<organism evidence="1 2">
    <name type="scientific">Isoalcanivorax pacificus W11-5</name>
    <dbReference type="NCBI Taxonomy" id="391936"/>
    <lineage>
        <taxon>Bacteria</taxon>
        <taxon>Pseudomonadati</taxon>
        <taxon>Pseudomonadota</taxon>
        <taxon>Gammaproteobacteria</taxon>
        <taxon>Oceanospirillales</taxon>
        <taxon>Alcanivoracaceae</taxon>
        <taxon>Isoalcanivorax</taxon>
    </lineage>
</organism>
<proteinExistence type="predicted"/>
<sequence>MNAQELSEKRRAIYTGLKPFLPREDLLQALSHWEANYADRPRFTLQRFVADICRDEVLRGRRSDILLSLVQAMNMPVASLLPDPLNDKQLARADGPLSASTSAAFSALMEALMTRVPLQTRHSFRLDLLNSLSRRHLPPALLGAMQSWLGNDQPLKVPAAQEALLQSLVNRTYVVLCERLGPVAADKALAEAVRSVQTAHPDMDKALNGLL</sequence>
<dbReference type="OrthoDB" id="6657308at2"/>
<reference evidence="1 2" key="1">
    <citation type="journal article" date="2012" name="J. Bacteriol.">
        <title>Genome sequence of an alkane-degrading bacterium, Alcanivorax pacificus type strain W11-5, isolated from deep sea sediment.</title>
        <authorList>
            <person name="Lai Q."/>
            <person name="Shao Z."/>
        </authorList>
    </citation>
    <scope>NUCLEOTIDE SEQUENCE [LARGE SCALE GENOMIC DNA]</scope>
    <source>
        <strain evidence="1 2">W11-5</strain>
    </source>
</reference>
<name>A0A0B4XMY6_9GAMM</name>
<dbReference type="EMBL" id="CP004387">
    <property type="protein sequence ID" value="AJD48045.1"/>
    <property type="molecule type" value="Genomic_DNA"/>
</dbReference>
<evidence type="ECO:0000313" key="2">
    <source>
        <dbReference type="Proteomes" id="UP000006764"/>
    </source>
</evidence>
<dbReference type="HOGENOM" id="CLU_1287977_0_0_6"/>
<evidence type="ECO:0000313" key="1">
    <source>
        <dbReference type="EMBL" id="AJD48045.1"/>
    </source>
</evidence>
<dbReference type="RefSeq" id="WP_008735903.1">
    <property type="nucleotide sequence ID" value="NZ_CP004387.1"/>
</dbReference>
<gene>
    <name evidence="1" type="ORF">S7S_08145</name>
</gene>
<dbReference type="AlphaFoldDB" id="A0A0B4XMY6"/>
<accession>A0A0B4XMY6</accession>
<dbReference type="KEGG" id="apac:S7S_08145"/>
<dbReference type="Proteomes" id="UP000006764">
    <property type="component" value="Chromosome"/>
</dbReference>
<dbReference type="STRING" id="391936.S7S_08145"/>
<keyword evidence="2" id="KW-1185">Reference proteome</keyword>
<protein>
    <submittedName>
        <fullName evidence="1">Uncharacterized protein</fullName>
    </submittedName>
</protein>